<dbReference type="Proteomes" id="UP000001826">
    <property type="component" value="Chromosome"/>
</dbReference>
<dbReference type="HOGENOM" id="CLU_982157_0_0_2"/>
<gene>
    <name evidence="1" type="ordered locus">MK1043</name>
</gene>
<dbReference type="PaxDb" id="190192-MK1043"/>
<dbReference type="STRING" id="190192.MK1043"/>
<dbReference type="Gene3D" id="1.50.10.20">
    <property type="match status" value="1"/>
</dbReference>
<dbReference type="KEGG" id="mka:MK1043"/>
<keyword evidence="2" id="KW-1185">Reference proteome</keyword>
<dbReference type="EnsemblBacteria" id="AAM02256">
    <property type="protein sequence ID" value="AAM02256"/>
    <property type="gene ID" value="MK1043"/>
</dbReference>
<evidence type="ECO:0000313" key="1">
    <source>
        <dbReference type="EMBL" id="AAM02256.1"/>
    </source>
</evidence>
<accession>Q8TWJ1</accession>
<dbReference type="AlphaFoldDB" id="Q8TWJ1"/>
<organism evidence="1 2">
    <name type="scientific">Methanopyrus kandleri (strain AV19 / DSM 6324 / JCM 9639 / NBRC 100938)</name>
    <dbReference type="NCBI Taxonomy" id="190192"/>
    <lineage>
        <taxon>Archaea</taxon>
        <taxon>Methanobacteriati</taxon>
        <taxon>Methanobacteriota</taxon>
        <taxon>Methanomada group</taxon>
        <taxon>Methanopyri</taxon>
        <taxon>Methanopyrales</taxon>
        <taxon>Methanopyraceae</taxon>
        <taxon>Methanopyrus</taxon>
    </lineage>
</organism>
<dbReference type="CDD" id="cd00688">
    <property type="entry name" value="ISOPREN_C2_like"/>
    <property type="match status" value="1"/>
</dbReference>
<protein>
    <submittedName>
        <fullName evidence="1">Terpene cyclase/mutase family protein</fullName>
    </submittedName>
</protein>
<sequence length="283" mass="31703">MRFYFAVDKARERGVPIKEFKLIQEDGSVYWEGKFGRSKWETSGEVIYGNMVALSGIYLGLLSGEVKPKTWPEPERSRFEKGITVGLARILSLQQEDGGWGWKVVLVEGKTRFPAGKGHVLYTAKILAKVLIPALRLNIKNVSYGGTTYDVAEHARAAVRFLIDQQLESGGYSANKEWSMTEDPLYTAWALRALCEAYRYRDLLGLDDATVQQVKEAIRRAVDWLLSHQEDEGDYAGLWEMKSAAIMGSAYAPPSEAQIVRALIQAYSISEELGLNKAELKEA</sequence>
<evidence type="ECO:0000313" key="2">
    <source>
        <dbReference type="Proteomes" id="UP000001826"/>
    </source>
</evidence>
<dbReference type="EMBL" id="AE009439">
    <property type="protein sequence ID" value="AAM02256.1"/>
    <property type="molecule type" value="Genomic_DNA"/>
</dbReference>
<reference evidence="1 2" key="1">
    <citation type="journal article" date="2002" name="Proc. Natl. Acad. Sci. U.S.A.">
        <title>The complete genome of hyperthermophile Methanopyrus kandleri AV19 and monophyly of archaeal methanogens.</title>
        <authorList>
            <person name="Slesarev A.I."/>
            <person name="Mezhevaya K.V."/>
            <person name="Makarova K.S."/>
            <person name="Polushin N.N."/>
            <person name="Shcherbinina O.V."/>
            <person name="Shakhova V.V."/>
            <person name="Belova G.I."/>
            <person name="Aravind L."/>
            <person name="Natale D.A."/>
            <person name="Rogozin I.B."/>
            <person name="Tatusov R.L."/>
            <person name="Wolf Y.I."/>
            <person name="Stetter K.O."/>
            <person name="Malykh A.G."/>
            <person name="Koonin E.V."/>
            <person name="Kozyavkin S.A."/>
        </authorList>
    </citation>
    <scope>NUCLEOTIDE SEQUENCE [LARGE SCALE GENOMIC DNA]</scope>
    <source>
        <strain evidence="2">AV19 / DSM 6324 / JCM 9639 / NBRC 100938</strain>
    </source>
</reference>
<proteinExistence type="predicted"/>
<name>Q8TWJ1_METKA</name>
<dbReference type="SUPFAM" id="SSF81853">
    <property type="entry name" value="Family 10 polysaccharide lyase"/>
    <property type="match status" value="1"/>
</dbReference>
<dbReference type="InParanoid" id="Q8TWJ1"/>